<dbReference type="AlphaFoldDB" id="A0A931G918"/>
<proteinExistence type="predicted"/>
<keyword evidence="4" id="KW-1185">Reference proteome</keyword>
<name>A0A931G918_9MICC</name>
<dbReference type="PANTHER" id="PTHR38463:SF1">
    <property type="entry name" value="STRESS RESPONSE PROTEIN YSNF"/>
    <property type="match status" value="1"/>
</dbReference>
<dbReference type="RefSeq" id="WP_196395190.1">
    <property type="nucleotide sequence ID" value="NZ_JADNYM010000002.1"/>
</dbReference>
<protein>
    <submittedName>
        <fullName evidence="3">YsnF/AvaK domain-containing protein</fullName>
    </submittedName>
</protein>
<comment type="caution">
    <text evidence="3">The sequence shown here is derived from an EMBL/GenBank/DDBJ whole genome shotgun (WGS) entry which is preliminary data.</text>
</comment>
<dbReference type="Proteomes" id="UP000655366">
    <property type="component" value="Unassembled WGS sequence"/>
</dbReference>
<dbReference type="InterPro" id="IPR014747">
    <property type="entry name" value="Bac_photo_RC_H_C"/>
</dbReference>
<dbReference type="PANTHER" id="PTHR38463">
    <property type="entry name" value="STRESS RESPONSE PROTEIN YSNF"/>
    <property type="match status" value="1"/>
</dbReference>
<dbReference type="EMBL" id="JADNYM010000002">
    <property type="protein sequence ID" value="MBG0738267.1"/>
    <property type="molecule type" value="Genomic_DNA"/>
</dbReference>
<dbReference type="Pfam" id="PF05239">
    <property type="entry name" value="PRC"/>
    <property type="match status" value="1"/>
</dbReference>
<gene>
    <name evidence="3" type="ORF">IV500_02320</name>
</gene>
<evidence type="ECO:0000259" key="2">
    <source>
        <dbReference type="Pfam" id="PF09557"/>
    </source>
</evidence>
<dbReference type="GO" id="GO:0030077">
    <property type="term" value="C:plasma membrane light-harvesting complex"/>
    <property type="evidence" value="ECO:0007669"/>
    <property type="project" value="InterPro"/>
</dbReference>
<dbReference type="GO" id="GO:0019684">
    <property type="term" value="P:photosynthesis, light reaction"/>
    <property type="evidence" value="ECO:0007669"/>
    <property type="project" value="InterPro"/>
</dbReference>
<dbReference type="InterPro" id="IPR027275">
    <property type="entry name" value="PRC-brl_dom"/>
</dbReference>
<dbReference type="InterPro" id="IPR019060">
    <property type="entry name" value="DUF2382"/>
</dbReference>
<evidence type="ECO:0000313" key="3">
    <source>
        <dbReference type="EMBL" id="MBG0738267.1"/>
    </source>
</evidence>
<dbReference type="InterPro" id="IPR052967">
    <property type="entry name" value="Stress_Response_Assoc"/>
</dbReference>
<accession>A0A931G918</accession>
<sequence length="242" mass="26521">MISPQDIETVIVGGGVMYSTNGEEVGAVRQVYLDGESGEPSLVRVSTGHSAASESLVPLLEATLEGNDLHVPYSKDQIKDAPHLGSEGGVSAAEQARLYSYYNPGSTGGGAGQLLASPDRPVTVTRSEEQLRVHPQIHETDKVWLRKYIGTEEVTLTVSVSHEEFRVEHEPINDATHDGGGAVLSEEDYEIVLYAERPVVHLETVPVERVRVRKQIITEERTITEQLRQERIDTDVTDPGSR</sequence>
<organism evidence="3 4">
    <name type="scientific">Arthrobacter terrae</name>
    <dbReference type="NCBI Taxonomy" id="2935737"/>
    <lineage>
        <taxon>Bacteria</taxon>
        <taxon>Bacillati</taxon>
        <taxon>Actinomycetota</taxon>
        <taxon>Actinomycetes</taxon>
        <taxon>Micrococcales</taxon>
        <taxon>Micrococcaceae</taxon>
        <taxon>Arthrobacter</taxon>
    </lineage>
</organism>
<dbReference type="Gene3D" id="3.90.50.10">
    <property type="entry name" value="Photosynthetic Reaction Center, subunit H, domain 2"/>
    <property type="match status" value="1"/>
</dbReference>
<reference evidence="3 4" key="1">
    <citation type="submission" date="2020-11" db="EMBL/GenBank/DDBJ databases">
        <title>Arthrobacter antarcticus sp. nov., isolated from Antarctic Soil.</title>
        <authorList>
            <person name="Li J."/>
        </authorList>
    </citation>
    <scope>NUCLEOTIDE SEQUENCE [LARGE SCALE GENOMIC DNA]</scope>
    <source>
        <strain evidence="3 4">Z1-20</strain>
    </source>
</reference>
<feature type="domain" description="DUF2382" evidence="2">
    <location>
        <begin position="125"/>
        <end position="233"/>
    </location>
</feature>
<dbReference type="Pfam" id="PF09557">
    <property type="entry name" value="DUF2382"/>
    <property type="match status" value="1"/>
</dbReference>
<evidence type="ECO:0000259" key="1">
    <source>
        <dbReference type="Pfam" id="PF05239"/>
    </source>
</evidence>
<dbReference type="InterPro" id="IPR011033">
    <property type="entry name" value="PRC_barrel-like_sf"/>
</dbReference>
<feature type="domain" description="PRC-barrel" evidence="1">
    <location>
        <begin position="18"/>
        <end position="77"/>
    </location>
</feature>
<dbReference type="SUPFAM" id="SSF50346">
    <property type="entry name" value="PRC-barrel domain"/>
    <property type="match status" value="1"/>
</dbReference>
<evidence type="ECO:0000313" key="4">
    <source>
        <dbReference type="Proteomes" id="UP000655366"/>
    </source>
</evidence>